<name>S9R0M9_SCHOY</name>
<evidence type="ECO:0000259" key="2">
    <source>
        <dbReference type="Pfam" id="PF05347"/>
    </source>
</evidence>
<evidence type="ECO:0000313" key="4">
    <source>
        <dbReference type="Proteomes" id="UP000016088"/>
    </source>
</evidence>
<feature type="region of interest" description="Disordered" evidence="1">
    <location>
        <begin position="106"/>
        <end position="125"/>
    </location>
</feature>
<dbReference type="HOGENOM" id="CLU_1031171_0_0_1"/>
<dbReference type="EMBL" id="KE503207">
    <property type="protein sequence ID" value="EPX72015.1"/>
    <property type="molecule type" value="Genomic_DNA"/>
</dbReference>
<dbReference type="Pfam" id="PF05347">
    <property type="entry name" value="Complex1_LYR"/>
    <property type="match status" value="1"/>
</dbReference>
<sequence length="270" mass="32400">MSAAWRKKLPHIHKSECLSVYKGLLKCCNRFVEPEYRSILSEIVRARTRHYQHLTNAYKAEHLLQNAKKYRERLELVNKGQLPVEHTRREILKKFISYSNRGKQEIPTKQDQCSNSKLPKPQKSMSIHDYVRDGKPLYHFVLTTGGDTFLRPKYWPQSEHRSMMLKNRIKTKEHRHQLIQAMNRMVYHASLEDDFLEPYTNEDVGFAEFLTENVHEIGKKLEGSYKQGSKAWHITSQLYRMIVMESERQRLEKRYFKTWKNLRRIRLSHK</sequence>
<dbReference type="VEuPathDB" id="FungiDB:SOCG_03948"/>
<keyword evidence="4" id="KW-1185">Reference proteome</keyword>
<reference evidence="3 4" key="1">
    <citation type="journal article" date="2011" name="Science">
        <title>Comparative functional genomics of the fission yeasts.</title>
        <authorList>
            <person name="Rhind N."/>
            <person name="Chen Z."/>
            <person name="Yassour M."/>
            <person name="Thompson D.A."/>
            <person name="Haas B.J."/>
            <person name="Habib N."/>
            <person name="Wapinski I."/>
            <person name="Roy S."/>
            <person name="Lin M.F."/>
            <person name="Heiman D.I."/>
            <person name="Young S.K."/>
            <person name="Furuya K."/>
            <person name="Guo Y."/>
            <person name="Pidoux A."/>
            <person name="Chen H.M."/>
            <person name="Robbertse B."/>
            <person name="Goldberg J.M."/>
            <person name="Aoki K."/>
            <person name="Bayne E.H."/>
            <person name="Berlin A.M."/>
            <person name="Desjardins C.A."/>
            <person name="Dobbs E."/>
            <person name="Dukaj L."/>
            <person name="Fan L."/>
            <person name="FitzGerald M.G."/>
            <person name="French C."/>
            <person name="Gujja S."/>
            <person name="Hansen K."/>
            <person name="Keifenheim D."/>
            <person name="Levin J.Z."/>
            <person name="Mosher R.A."/>
            <person name="Mueller C.A."/>
            <person name="Pfiffner J."/>
            <person name="Priest M."/>
            <person name="Russ C."/>
            <person name="Smialowska A."/>
            <person name="Swoboda P."/>
            <person name="Sykes S.M."/>
            <person name="Vaughn M."/>
            <person name="Vengrova S."/>
            <person name="Yoder R."/>
            <person name="Zeng Q."/>
            <person name="Allshire R."/>
            <person name="Baulcombe D."/>
            <person name="Birren B.W."/>
            <person name="Brown W."/>
            <person name="Ekwall K."/>
            <person name="Kellis M."/>
            <person name="Leatherwood J."/>
            <person name="Levin H."/>
            <person name="Margalit H."/>
            <person name="Martienssen R."/>
            <person name="Nieduszynski C.A."/>
            <person name="Spatafora J.W."/>
            <person name="Friedman N."/>
            <person name="Dalgaard J.Z."/>
            <person name="Baumann P."/>
            <person name="Niki H."/>
            <person name="Regev A."/>
            <person name="Nusbaum C."/>
        </authorList>
    </citation>
    <scope>NUCLEOTIDE SEQUENCE [LARGE SCALE GENOMIC DNA]</scope>
    <source>
        <strain evidence="4">yFS286</strain>
    </source>
</reference>
<dbReference type="AlphaFoldDB" id="S9R0M9"/>
<evidence type="ECO:0000313" key="3">
    <source>
        <dbReference type="EMBL" id="EPX72015.1"/>
    </source>
</evidence>
<dbReference type="OMA" id="LYRMIVM"/>
<dbReference type="RefSeq" id="XP_013019311.1">
    <property type="nucleotide sequence ID" value="XM_013163857.1"/>
</dbReference>
<dbReference type="GeneID" id="25032915"/>
<dbReference type="OrthoDB" id="5352937at2759"/>
<evidence type="ECO:0000256" key="1">
    <source>
        <dbReference type="SAM" id="MobiDB-lite"/>
    </source>
</evidence>
<gene>
    <name evidence="3" type="ORF">SOCG_03948</name>
</gene>
<protein>
    <recommendedName>
        <fullName evidence="2">Complex 1 LYR protein domain-containing protein</fullName>
    </recommendedName>
</protein>
<proteinExistence type="predicted"/>
<accession>S9R0M9</accession>
<feature type="domain" description="Complex 1 LYR protein" evidence="2">
    <location>
        <begin position="16"/>
        <end position="70"/>
    </location>
</feature>
<dbReference type="InterPro" id="IPR008011">
    <property type="entry name" value="Complex1_LYR_dom"/>
</dbReference>
<organism evidence="3 4">
    <name type="scientific">Schizosaccharomyces octosporus (strain yFS286)</name>
    <name type="common">Fission yeast</name>
    <name type="synonym">Octosporomyces octosporus</name>
    <dbReference type="NCBI Taxonomy" id="483514"/>
    <lineage>
        <taxon>Eukaryota</taxon>
        <taxon>Fungi</taxon>
        <taxon>Dikarya</taxon>
        <taxon>Ascomycota</taxon>
        <taxon>Taphrinomycotina</taxon>
        <taxon>Schizosaccharomycetes</taxon>
        <taxon>Schizosaccharomycetales</taxon>
        <taxon>Schizosaccharomycetaceae</taxon>
        <taxon>Schizosaccharomyces</taxon>
    </lineage>
</organism>
<dbReference type="Proteomes" id="UP000016088">
    <property type="component" value="Unassembled WGS sequence"/>
</dbReference>